<protein>
    <submittedName>
        <fullName evidence="1">Uncharacterized protein</fullName>
    </submittedName>
</protein>
<dbReference type="EMBL" id="MAQB02000006">
    <property type="protein sequence ID" value="OFJ47203.1"/>
    <property type="molecule type" value="Genomic_DNA"/>
</dbReference>
<dbReference type="AlphaFoldDB" id="A0A1E8PLM2"/>
<proteinExistence type="predicted"/>
<gene>
    <name evidence="1" type="ORF">BA896_015275</name>
</gene>
<evidence type="ECO:0000313" key="2">
    <source>
        <dbReference type="Proteomes" id="UP000092634"/>
    </source>
</evidence>
<reference evidence="1 2" key="1">
    <citation type="submission" date="2016-10" db="EMBL/GenBank/DDBJ databases">
        <title>Updated version of Genome Assembly of Janthinobacterium lividum ERGS5:01.</title>
        <authorList>
            <person name="Kumar R."/>
            <person name="Acharya V."/>
            <person name="Singh D."/>
        </authorList>
    </citation>
    <scope>NUCLEOTIDE SEQUENCE [LARGE SCALE GENOMIC DNA]</scope>
    <source>
        <strain evidence="1 2">ERGS5:01</strain>
    </source>
</reference>
<accession>A0A1E8PLM2</accession>
<dbReference type="Proteomes" id="UP000092634">
    <property type="component" value="Unassembled WGS sequence"/>
</dbReference>
<organism evidence="1 2">
    <name type="scientific">Janthinobacterium lividum</name>
    <dbReference type="NCBI Taxonomy" id="29581"/>
    <lineage>
        <taxon>Bacteria</taxon>
        <taxon>Pseudomonadati</taxon>
        <taxon>Pseudomonadota</taxon>
        <taxon>Betaproteobacteria</taxon>
        <taxon>Burkholderiales</taxon>
        <taxon>Oxalobacteraceae</taxon>
        <taxon>Janthinobacterium</taxon>
    </lineage>
</organism>
<comment type="caution">
    <text evidence="1">The sequence shown here is derived from an EMBL/GenBank/DDBJ whole genome shotgun (WGS) entry which is preliminary data.</text>
</comment>
<name>A0A1E8PLM2_9BURK</name>
<sequence>MLNLFDDLRQAGYFAVQDCTLKRQAAAGGGSEAPPTVGAECELLWLTLGSTAVPEAGRP</sequence>
<evidence type="ECO:0000313" key="1">
    <source>
        <dbReference type="EMBL" id="OFJ47203.1"/>
    </source>
</evidence>